<dbReference type="Proteomes" id="UP001150603">
    <property type="component" value="Unassembled WGS sequence"/>
</dbReference>
<reference evidence="1" key="1">
    <citation type="submission" date="2022-07" db="EMBL/GenBank/DDBJ databases">
        <title>Phylogenomic reconstructions and comparative analyses of Kickxellomycotina fungi.</title>
        <authorList>
            <person name="Reynolds N.K."/>
            <person name="Stajich J.E."/>
            <person name="Barry K."/>
            <person name="Grigoriev I.V."/>
            <person name="Crous P."/>
            <person name="Smith M.E."/>
        </authorList>
    </citation>
    <scope>NUCLEOTIDE SEQUENCE</scope>
    <source>
        <strain evidence="1">NRRL 5244</strain>
    </source>
</reference>
<evidence type="ECO:0000313" key="1">
    <source>
        <dbReference type="EMBL" id="KAJ1948982.1"/>
    </source>
</evidence>
<dbReference type="EMBL" id="JANBPW010000578">
    <property type="protein sequence ID" value="KAJ1948982.1"/>
    <property type="molecule type" value="Genomic_DNA"/>
</dbReference>
<keyword evidence="2" id="KW-1185">Reference proteome</keyword>
<comment type="caution">
    <text evidence="1">The sequence shown here is derived from an EMBL/GenBank/DDBJ whole genome shotgun (WGS) entry which is preliminary data.</text>
</comment>
<name>A0ACC1JEJ3_9FUNG</name>
<evidence type="ECO:0000313" key="2">
    <source>
        <dbReference type="Proteomes" id="UP001150603"/>
    </source>
</evidence>
<protein>
    <submittedName>
        <fullName evidence="1">Uncharacterized protein</fullName>
    </submittedName>
</protein>
<accession>A0ACC1JEJ3</accession>
<proteinExistence type="predicted"/>
<gene>
    <name evidence="1" type="ORF">FBU59_001349</name>
</gene>
<sequence length="326" mass="36959">MMSTSTTCPSSAIPWFPKCTTDLDSHSVAVLQFGEELESEYVGANDPEYRRRRNEIAKIASMYRTGQPIPYIEYNDNERATWKALFCRMKSMHEDFACTEYQDAFKVLEEEGLFASDDVPQLEDVSNFLRSRSGFSLRPVTGLLTSRDFMNSLAFRVFYCTQYIRHHSNVFFTPEPDVCHELLGHAPMFADPDFAQLAQEIGLASLGASDEDIVKLSNIFWYTIEFGLCKEAGKGIRAYGAGLLSSFTELENAFSDRSEKRPFSPLDAATLEHSIVDINTTYYVANSFECATNQLREYVQQHNNRSFKLTYDAKTGTVNVIDKPAI</sequence>
<organism evidence="1 2">
    <name type="scientific">Linderina macrospora</name>
    <dbReference type="NCBI Taxonomy" id="4868"/>
    <lineage>
        <taxon>Eukaryota</taxon>
        <taxon>Fungi</taxon>
        <taxon>Fungi incertae sedis</taxon>
        <taxon>Zoopagomycota</taxon>
        <taxon>Kickxellomycotina</taxon>
        <taxon>Kickxellomycetes</taxon>
        <taxon>Kickxellales</taxon>
        <taxon>Kickxellaceae</taxon>
        <taxon>Linderina</taxon>
    </lineage>
</organism>